<evidence type="ECO:0008006" key="4">
    <source>
        <dbReference type="Google" id="ProtNLM"/>
    </source>
</evidence>
<evidence type="ECO:0000256" key="1">
    <source>
        <dbReference type="SAM" id="SignalP"/>
    </source>
</evidence>
<organism evidence="2 3">
    <name type="scientific">Saccharothrix texasensis</name>
    <dbReference type="NCBI Taxonomy" id="103734"/>
    <lineage>
        <taxon>Bacteria</taxon>
        <taxon>Bacillati</taxon>
        <taxon>Actinomycetota</taxon>
        <taxon>Actinomycetes</taxon>
        <taxon>Pseudonocardiales</taxon>
        <taxon>Pseudonocardiaceae</taxon>
        <taxon>Saccharothrix</taxon>
    </lineage>
</organism>
<sequence>MIRRLLVGVVAALGVVALAPASAQAIPVCKSGYACLYQWYADPEHTVFNGFRSIDCDGSVDNSGVQRGYLVFGQARCNPLD</sequence>
<keyword evidence="1" id="KW-0732">Signal</keyword>
<dbReference type="InterPro" id="IPR046256">
    <property type="entry name" value="DUF6289"/>
</dbReference>
<keyword evidence="3" id="KW-1185">Reference proteome</keyword>
<dbReference type="OrthoDB" id="3543254at2"/>
<comment type="caution">
    <text evidence="2">The sequence shown here is derived from an EMBL/GenBank/DDBJ whole genome shotgun (WGS) entry which is preliminary data.</text>
</comment>
<dbReference type="AlphaFoldDB" id="A0A3N1HJN0"/>
<proteinExistence type="predicted"/>
<dbReference type="EMBL" id="RJKM01000001">
    <property type="protein sequence ID" value="ROP42699.1"/>
    <property type="molecule type" value="Genomic_DNA"/>
</dbReference>
<dbReference type="Pfam" id="PF19806">
    <property type="entry name" value="DUF6289"/>
    <property type="match status" value="1"/>
</dbReference>
<dbReference type="RefSeq" id="WP_123747597.1">
    <property type="nucleotide sequence ID" value="NZ_RJKM01000001.1"/>
</dbReference>
<dbReference type="Proteomes" id="UP000268727">
    <property type="component" value="Unassembled WGS sequence"/>
</dbReference>
<accession>A0A3N1HJN0</accession>
<gene>
    <name evidence="2" type="ORF">EDD40_8207</name>
</gene>
<feature type="chain" id="PRO_5018299456" description="Peptidase inhibitor family I36" evidence="1">
    <location>
        <begin position="26"/>
        <end position="81"/>
    </location>
</feature>
<protein>
    <recommendedName>
        <fullName evidence="4">Peptidase inhibitor family I36</fullName>
    </recommendedName>
</protein>
<evidence type="ECO:0000313" key="2">
    <source>
        <dbReference type="EMBL" id="ROP42699.1"/>
    </source>
</evidence>
<evidence type="ECO:0000313" key="3">
    <source>
        <dbReference type="Proteomes" id="UP000268727"/>
    </source>
</evidence>
<name>A0A3N1HJN0_9PSEU</name>
<feature type="signal peptide" evidence="1">
    <location>
        <begin position="1"/>
        <end position="25"/>
    </location>
</feature>
<reference evidence="2 3" key="1">
    <citation type="submission" date="2018-11" db="EMBL/GenBank/DDBJ databases">
        <title>Sequencing the genomes of 1000 actinobacteria strains.</title>
        <authorList>
            <person name="Klenk H.-P."/>
        </authorList>
    </citation>
    <scope>NUCLEOTIDE SEQUENCE [LARGE SCALE GENOMIC DNA]</scope>
    <source>
        <strain evidence="2 3">DSM 44231</strain>
    </source>
</reference>